<dbReference type="AlphaFoldDB" id="A0A4Y2H9K1"/>
<keyword evidence="2" id="KW-1185">Reference proteome</keyword>
<dbReference type="OrthoDB" id="3863715at2759"/>
<dbReference type="Proteomes" id="UP000499080">
    <property type="component" value="Unassembled WGS sequence"/>
</dbReference>
<sequence>MRKSAENAMSNCIECILLNKKRGKGEGILNPIPKESIESFIEDRENFRKEANKNILKIQEENRGSYNKKRNKPHQYKVGDFVQFENSANTDWD</sequence>
<gene>
    <name evidence="1" type="ORF">AVEN_60815_1</name>
</gene>
<protein>
    <submittedName>
        <fullName evidence="1">Uncharacterized protein</fullName>
    </submittedName>
</protein>
<accession>A0A4Y2H9K1</accession>
<evidence type="ECO:0000313" key="2">
    <source>
        <dbReference type="Proteomes" id="UP000499080"/>
    </source>
</evidence>
<comment type="caution">
    <text evidence="1">The sequence shown here is derived from an EMBL/GenBank/DDBJ whole genome shotgun (WGS) entry which is preliminary data.</text>
</comment>
<reference evidence="1 2" key="1">
    <citation type="journal article" date="2019" name="Sci. Rep.">
        <title>Orb-weaving spider Araneus ventricosus genome elucidates the spidroin gene catalogue.</title>
        <authorList>
            <person name="Kono N."/>
            <person name="Nakamura H."/>
            <person name="Ohtoshi R."/>
            <person name="Moran D.A.P."/>
            <person name="Shinohara A."/>
            <person name="Yoshida Y."/>
            <person name="Fujiwara M."/>
            <person name="Mori M."/>
            <person name="Tomita M."/>
            <person name="Arakawa K."/>
        </authorList>
    </citation>
    <scope>NUCLEOTIDE SEQUENCE [LARGE SCALE GENOMIC DNA]</scope>
</reference>
<dbReference type="EMBL" id="BGPR01001792">
    <property type="protein sequence ID" value="GBM61959.1"/>
    <property type="molecule type" value="Genomic_DNA"/>
</dbReference>
<proteinExistence type="predicted"/>
<organism evidence="1 2">
    <name type="scientific">Araneus ventricosus</name>
    <name type="common">Orbweaver spider</name>
    <name type="synonym">Epeira ventricosa</name>
    <dbReference type="NCBI Taxonomy" id="182803"/>
    <lineage>
        <taxon>Eukaryota</taxon>
        <taxon>Metazoa</taxon>
        <taxon>Ecdysozoa</taxon>
        <taxon>Arthropoda</taxon>
        <taxon>Chelicerata</taxon>
        <taxon>Arachnida</taxon>
        <taxon>Araneae</taxon>
        <taxon>Araneomorphae</taxon>
        <taxon>Entelegynae</taxon>
        <taxon>Araneoidea</taxon>
        <taxon>Araneidae</taxon>
        <taxon>Araneus</taxon>
    </lineage>
</organism>
<name>A0A4Y2H9K1_ARAVE</name>
<evidence type="ECO:0000313" key="1">
    <source>
        <dbReference type="EMBL" id="GBM61959.1"/>
    </source>
</evidence>